<feature type="transmembrane region" description="Helical" evidence="1">
    <location>
        <begin position="34"/>
        <end position="55"/>
    </location>
</feature>
<dbReference type="Proteomes" id="UP000823616">
    <property type="component" value="Unassembled WGS sequence"/>
</dbReference>
<keyword evidence="1" id="KW-0472">Membrane</keyword>
<evidence type="ECO:0000313" key="3">
    <source>
        <dbReference type="Proteomes" id="UP000823616"/>
    </source>
</evidence>
<proteinExistence type="predicted"/>
<keyword evidence="1" id="KW-0812">Transmembrane</keyword>
<keyword evidence="2" id="KW-0969">Cilium</keyword>
<sequence length="179" mass="20083">MSDQNDIDMDTGDAGVSDGSAKGRSGFLLQLLKWIAISLGALIFIVTVVVITVNIMGLTGRPATSAPVSEDYVPLQEPLEWYQAVGTIQTRSSDEIPASIMVDVALGYTFGDKNTPTELSSRLVELRDFLRSFFHRKTVPELQNESRLKIEIRNFINDNILTRTKIRDVRFTRYDVIEQ</sequence>
<gene>
    <name evidence="2" type="ORF">IAA96_04120</name>
</gene>
<protein>
    <submittedName>
        <fullName evidence="2">Flagellar basal body protein FliL</fullName>
    </submittedName>
</protein>
<keyword evidence="2" id="KW-0282">Flagellum</keyword>
<reference evidence="2" key="2">
    <citation type="journal article" date="2021" name="PeerJ">
        <title>Extensive microbial diversity within the chicken gut microbiome revealed by metagenomics and culture.</title>
        <authorList>
            <person name="Gilroy R."/>
            <person name="Ravi A."/>
            <person name="Getino M."/>
            <person name="Pursley I."/>
            <person name="Horton D.L."/>
            <person name="Alikhan N.F."/>
            <person name="Baker D."/>
            <person name="Gharbi K."/>
            <person name="Hall N."/>
            <person name="Watson M."/>
            <person name="Adriaenssens E.M."/>
            <person name="Foster-Nyarko E."/>
            <person name="Jarju S."/>
            <person name="Secka A."/>
            <person name="Antonio M."/>
            <person name="Oren A."/>
            <person name="Chaudhuri R.R."/>
            <person name="La Ragione R."/>
            <person name="Hildebrand F."/>
            <person name="Pallen M.J."/>
        </authorList>
    </citation>
    <scope>NUCLEOTIDE SEQUENCE</scope>
    <source>
        <strain evidence="2">B3-4054</strain>
    </source>
</reference>
<dbReference type="EMBL" id="JADIMS010000067">
    <property type="protein sequence ID" value="MBO8450273.1"/>
    <property type="molecule type" value="Genomic_DNA"/>
</dbReference>
<keyword evidence="1" id="KW-1133">Transmembrane helix</keyword>
<accession>A0A9D9HH67</accession>
<name>A0A9D9HH67_9SPIR</name>
<organism evidence="2 3">
    <name type="scientific">Candidatus Avitreponema avistercoris</name>
    <dbReference type="NCBI Taxonomy" id="2840705"/>
    <lineage>
        <taxon>Bacteria</taxon>
        <taxon>Pseudomonadati</taxon>
        <taxon>Spirochaetota</taxon>
        <taxon>Spirochaetia</taxon>
        <taxon>Spirochaetales</taxon>
        <taxon>Candidatus Avitreponema</taxon>
    </lineage>
</organism>
<keyword evidence="2" id="KW-0966">Cell projection</keyword>
<evidence type="ECO:0000313" key="2">
    <source>
        <dbReference type="EMBL" id="MBO8450273.1"/>
    </source>
</evidence>
<reference evidence="2" key="1">
    <citation type="submission" date="2020-10" db="EMBL/GenBank/DDBJ databases">
        <authorList>
            <person name="Gilroy R."/>
        </authorList>
    </citation>
    <scope>NUCLEOTIDE SEQUENCE</scope>
    <source>
        <strain evidence="2">B3-4054</strain>
    </source>
</reference>
<evidence type="ECO:0000256" key="1">
    <source>
        <dbReference type="SAM" id="Phobius"/>
    </source>
</evidence>
<comment type="caution">
    <text evidence="2">The sequence shown here is derived from an EMBL/GenBank/DDBJ whole genome shotgun (WGS) entry which is preliminary data.</text>
</comment>
<dbReference type="AlphaFoldDB" id="A0A9D9HH67"/>